<keyword evidence="2" id="KW-1185">Reference proteome</keyword>
<dbReference type="EMBL" id="FOBW01000001">
    <property type="protein sequence ID" value="SEM12630.1"/>
    <property type="molecule type" value="Genomic_DNA"/>
</dbReference>
<dbReference type="InterPro" id="IPR009711">
    <property type="entry name" value="UPF0473"/>
</dbReference>
<gene>
    <name evidence="1" type="ORF">SAMN05192533_101113</name>
</gene>
<dbReference type="AlphaFoldDB" id="A0A1H7VTY3"/>
<evidence type="ECO:0000313" key="1">
    <source>
        <dbReference type="EMBL" id="SEM12630.1"/>
    </source>
</evidence>
<evidence type="ECO:0000313" key="2">
    <source>
        <dbReference type="Proteomes" id="UP000198553"/>
    </source>
</evidence>
<dbReference type="STRING" id="930146.SAMN05192533_101113"/>
<dbReference type="Proteomes" id="UP000198553">
    <property type="component" value="Unassembled WGS sequence"/>
</dbReference>
<name>A0A1H7VTY3_9BACI</name>
<dbReference type="Pfam" id="PF06949">
    <property type="entry name" value="DUF1292"/>
    <property type="match status" value="1"/>
</dbReference>
<protein>
    <recommendedName>
        <fullName evidence="3">DUF1292 domain-containing protein</fullName>
    </recommendedName>
</protein>
<accession>A0A1H7VTY3</accession>
<reference evidence="2" key="1">
    <citation type="submission" date="2016-10" db="EMBL/GenBank/DDBJ databases">
        <authorList>
            <person name="Varghese N."/>
            <person name="Submissions S."/>
        </authorList>
    </citation>
    <scope>NUCLEOTIDE SEQUENCE [LARGE SCALE GENOMIC DNA]</scope>
    <source>
        <strain evidence="2">B48,IBRC-M 10115,DSM 25386,CECT 8001</strain>
    </source>
</reference>
<sequence length="96" mass="10917">MAKIEIGEVFTISDENEEEQEVEVLATMTLENTEYVAVSFAEDLKQPGDEDIDVFFLKVDEDGDFSAIESDDEFEKVSSAFDEMMDEEEVDTEGER</sequence>
<organism evidence="1 2">
    <name type="scientific">Mesobacillus persicus</name>
    <dbReference type="NCBI Taxonomy" id="930146"/>
    <lineage>
        <taxon>Bacteria</taxon>
        <taxon>Bacillati</taxon>
        <taxon>Bacillota</taxon>
        <taxon>Bacilli</taxon>
        <taxon>Bacillales</taxon>
        <taxon>Bacillaceae</taxon>
        <taxon>Mesobacillus</taxon>
    </lineage>
</organism>
<dbReference type="OrthoDB" id="2626955at2"/>
<proteinExistence type="predicted"/>
<dbReference type="RefSeq" id="WP_090740131.1">
    <property type="nucleotide sequence ID" value="NZ_FOBW01000001.1"/>
</dbReference>
<evidence type="ECO:0008006" key="3">
    <source>
        <dbReference type="Google" id="ProtNLM"/>
    </source>
</evidence>